<name>A0AAP0RRS6_LIQFO</name>
<keyword evidence="5" id="KW-1185">Reference proteome</keyword>
<dbReference type="InterPro" id="IPR011051">
    <property type="entry name" value="RmlC_Cupin_sf"/>
</dbReference>
<evidence type="ECO:0000256" key="1">
    <source>
        <dbReference type="ARBA" id="ARBA00022761"/>
    </source>
</evidence>
<dbReference type="Gene3D" id="2.60.120.10">
    <property type="entry name" value="Jelly Rolls"/>
    <property type="match status" value="2"/>
</dbReference>
<proteinExistence type="predicted"/>
<feature type="region of interest" description="Disordered" evidence="3">
    <location>
        <begin position="1"/>
        <end position="47"/>
    </location>
</feature>
<dbReference type="PRINTS" id="PR00439">
    <property type="entry name" value="11SGLOBULIN"/>
</dbReference>
<dbReference type="SUPFAM" id="SSF51182">
    <property type="entry name" value="RmlC-like cupins"/>
    <property type="match status" value="1"/>
</dbReference>
<comment type="caution">
    <text evidence="4">The sequence shown here is derived from an EMBL/GenBank/DDBJ whole genome shotgun (WGS) entry which is preliminary data.</text>
</comment>
<dbReference type="EMBL" id="JBBPBK010000007">
    <property type="protein sequence ID" value="KAK9281074.1"/>
    <property type="molecule type" value="Genomic_DNA"/>
</dbReference>
<organism evidence="4 5">
    <name type="scientific">Liquidambar formosana</name>
    <name type="common">Formosan gum</name>
    <dbReference type="NCBI Taxonomy" id="63359"/>
    <lineage>
        <taxon>Eukaryota</taxon>
        <taxon>Viridiplantae</taxon>
        <taxon>Streptophyta</taxon>
        <taxon>Embryophyta</taxon>
        <taxon>Tracheophyta</taxon>
        <taxon>Spermatophyta</taxon>
        <taxon>Magnoliopsida</taxon>
        <taxon>eudicotyledons</taxon>
        <taxon>Gunneridae</taxon>
        <taxon>Pentapetalae</taxon>
        <taxon>Saxifragales</taxon>
        <taxon>Altingiaceae</taxon>
        <taxon>Liquidambar</taxon>
    </lineage>
</organism>
<keyword evidence="1" id="KW-0758">Storage protein</keyword>
<dbReference type="Proteomes" id="UP001415857">
    <property type="component" value="Unassembled WGS sequence"/>
</dbReference>
<keyword evidence="2" id="KW-0708">Seed storage protein</keyword>
<dbReference type="GO" id="GO:0045735">
    <property type="term" value="F:nutrient reservoir activity"/>
    <property type="evidence" value="ECO:0007669"/>
    <property type="project" value="UniProtKB-KW"/>
</dbReference>
<evidence type="ECO:0000313" key="5">
    <source>
        <dbReference type="Proteomes" id="UP001415857"/>
    </source>
</evidence>
<gene>
    <name evidence="4" type="ORF">L1049_003967</name>
</gene>
<dbReference type="AlphaFoldDB" id="A0AAP0RRS6"/>
<protein>
    <submittedName>
        <fullName evidence="4">Uncharacterized protein</fullName>
    </submittedName>
</protein>
<evidence type="ECO:0000313" key="4">
    <source>
        <dbReference type="EMBL" id="KAK9281074.1"/>
    </source>
</evidence>
<evidence type="ECO:0000256" key="3">
    <source>
        <dbReference type="SAM" id="MobiDB-lite"/>
    </source>
</evidence>
<evidence type="ECO:0000256" key="2">
    <source>
        <dbReference type="ARBA" id="ARBA00023129"/>
    </source>
</evidence>
<accession>A0AAP0RRS6</accession>
<reference evidence="4 5" key="1">
    <citation type="journal article" date="2024" name="Plant J.">
        <title>Genome sequences and population genomics reveal climatic adaptation and genomic divergence between two closely related sweetgum species.</title>
        <authorList>
            <person name="Xu W.Q."/>
            <person name="Ren C.Q."/>
            <person name="Zhang X.Y."/>
            <person name="Comes H.P."/>
            <person name="Liu X.H."/>
            <person name="Li Y.G."/>
            <person name="Kettle C.J."/>
            <person name="Jalonen R."/>
            <person name="Gaisberger H."/>
            <person name="Ma Y.Z."/>
            <person name="Qiu Y.X."/>
        </authorList>
    </citation>
    <scope>NUCLEOTIDE SEQUENCE [LARGE SCALE GENOMIC DNA]</scope>
    <source>
        <strain evidence="4">Hangzhou</strain>
    </source>
</reference>
<dbReference type="InterPro" id="IPR006044">
    <property type="entry name" value="11S_seedstore_pln"/>
</dbReference>
<feature type="compositionally biased region" description="Basic and acidic residues" evidence="3">
    <location>
        <begin position="18"/>
        <end position="44"/>
    </location>
</feature>
<dbReference type="InterPro" id="IPR014710">
    <property type="entry name" value="RmlC-like_jellyroll"/>
</dbReference>
<sequence length="111" mass="13051">MQEENERGLIVQVQGEMRVLRPDEGQQHKEEEEERREQGPRDNGLEETFCTMKFRQNINTEKEAEVYSRRAGRINVVNQHKLPILRSMDMSAERGNLFPVINLAMFSKTVF</sequence>